<gene>
    <name evidence="2" type="primary">ABSGL_12974.1 scaffold 13554</name>
</gene>
<dbReference type="AlphaFoldDB" id="A0A163KDF9"/>
<dbReference type="OrthoDB" id="252265at2759"/>
<dbReference type="Gene3D" id="3.40.140.10">
    <property type="entry name" value="Cytidine Deaminase, domain 2"/>
    <property type="match status" value="1"/>
</dbReference>
<dbReference type="EMBL" id="LT554740">
    <property type="protein sequence ID" value="SAM07333.1"/>
    <property type="molecule type" value="Genomic_DNA"/>
</dbReference>
<dbReference type="InParanoid" id="A0A163KDF9"/>
<evidence type="ECO:0000313" key="2">
    <source>
        <dbReference type="EMBL" id="SAM07333.1"/>
    </source>
</evidence>
<dbReference type="Proteomes" id="UP000078561">
    <property type="component" value="Unassembled WGS sequence"/>
</dbReference>
<evidence type="ECO:0000313" key="3">
    <source>
        <dbReference type="Proteomes" id="UP000078561"/>
    </source>
</evidence>
<name>A0A163KDF9_ABSGL</name>
<dbReference type="Pfam" id="PF18785">
    <property type="entry name" value="Inv-AAD"/>
    <property type="match status" value="1"/>
</dbReference>
<protein>
    <recommendedName>
        <fullName evidence="1">CMP/dCMP-type deaminase domain-containing protein</fullName>
    </recommendedName>
</protein>
<reference evidence="2" key="1">
    <citation type="submission" date="2016-04" db="EMBL/GenBank/DDBJ databases">
        <authorList>
            <person name="Evans L.H."/>
            <person name="Alamgir A."/>
            <person name="Owens N."/>
            <person name="Weber N.D."/>
            <person name="Virtaneva K."/>
            <person name="Barbian K."/>
            <person name="Babar A."/>
            <person name="Rosenke K."/>
        </authorList>
    </citation>
    <scope>NUCLEOTIDE SEQUENCE [LARGE SCALE GENOMIC DNA]</scope>
    <source>
        <strain evidence="2">CBS 101.48</strain>
    </source>
</reference>
<evidence type="ECO:0000259" key="1">
    <source>
        <dbReference type="PROSITE" id="PS51747"/>
    </source>
</evidence>
<organism evidence="2">
    <name type="scientific">Absidia glauca</name>
    <name type="common">Pin mould</name>
    <dbReference type="NCBI Taxonomy" id="4829"/>
    <lineage>
        <taxon>Eukaryota</taxon>
        <taxon>Fungi</taxon>
        <taxon>Fungi incertae sedis</taxon>
        <taxon>Mucoromycota</taxon>
        <taxon>Mucoromycotina</taxon>
        <taxon>Mucoromycetes</taxon>
        <taxon>Mucorales</taxon>
        <taxon>Cunninghamellaceae</taxon>
        <taxon>Absidia</taxon>
    </lineage>
</organism>
<dbReference type="PROSITE" id="PS51747">
    <property type="entry name" value="CYT_DCMP_DEAMINASES_2"/>
    <property type="match status" value="1"/>
</dbReference>
<dbReference type="GO" id="GO:0008835">
    <property type="term" value="F:diaminohydroxyphosphoribosylaminopyrimidine deaminase activity"/>
    <property type="evidence" value="ECO:0007669"/>
    <property type="project" value="TreeGrafter"/>
</dbReference>
<dbReference type="STRING" id="4829.A0A163KDF9"/>
<dbReference type="GO" id="GO:0006139">
    <property type="term" value="P:nucleobase-containing compound metabolic process"/>
    <property type="evidence" value="ECO:0007669"/>
    <property type="project" value="UniProtKB-ARBA"/>
</dbReference>
<feature type="domain" description="CMP/dCMP-type deaminase" evidence="1">
    <location>
        <begin position="51"/>
        <end position="176"/>
    </location>
</feature>
<dbReference type="SUPFAM" id="SSF53927">
    <property type="entry name" value="Cytidine deaminase-like"/>
    <property type="match status" value="1"/>
</dbReference>
<dbReference type="InterPro" id="IPR002125">
    <property type="entry name" value="CMP_dCMP_dom"/>
</dbReference>
<dbReference type="OMA" id="LRQKSWI"/>
<keyword evidence="3" id="KW-1185">Reference proteome</keyword>
<accession>A0A163KDF9</accession>
<dbReference type="PANTHER" id="PTHR11079">
    <property type="entry name" value="CYTOSINE DEAMINASE FAMILY MEMBER"/>
    <property type="match status" value="1"/>
</dbReference>
<dbReference type="InterPro" id="IPR016193">
    <property type="entry name" value="Cytidine_deaminase-like"/>
</dbReference>
<dbReference type="PANTHER" id="PTHR11079:SF162">
    <property type="entry name" value="RIBOFLAVIN BIOSYNTHESIS PROTEIN PYRD, CHLOROPLASTIC"/>
    <property type="match status" value="1"/>
</dbReference>
<proteinExistence type="predicted"/>
<sequence>MDEWAVKVGPLESLSIFRCPDAHKDQLFASSALLSQFNTMDEYGTPYTTDVDDLKYMRLAIDEANKSPPADKAYCVGACLIDRDGALLSTGYSRELPGNTHAEQCALMKLQQSELAHGGTMYTTMEPCSIRLSGNRPCVESIVEAKVSRVVMGVREPPNLVNCEGVQLLQKHGIDVFIVPGVQEDCLAPNKHILQ</sequence>